<keyword evidence="1" id="KW-0472">Membrane</keyword>
<keyword evidence="3" id="KW-1185">Reference proteome</keyword>
<evidence type="ECO:0000313" key="3">
    <source>
        <dbReference type="Proteomes" id="UP000799766"/>
    </source>
</evidence>
<dbReference type="AlphaFoldDB" id="A0A6A6NSA8"/>
<dbReference type="PANTHER" id="PTHR38646:SF1">
    <property type="entry name" value="DUF202 DOMAIN-CONTAINING PROTEIN"/>
    <property type="match status" value="1"/>
</dbReference>
<dbReference type="PANTHER" id="PTHR38646">
    <property type="entry name" value="YALI0F00814P"/>
    <property type="match status" value="1"/>
</dbReference>
<reference evidence="2" key="1">
    <citation type="journal article" date="2020" name="Stud. Mycol.">
        <title>101 Dothideomycetes genomes: a test case for predicting lifestyles and emergence of pathogens.</title>
        <authorList>
            <person name="Haridas S."/>
            <person name="Albert R."/>
            <person name="Binder M."/>
            <person name="Bloem J."/>
            <person name="Labutti K."/>
            <person name="Salamov A."/>
            <person name="Andreopoulos B."/>
            <person name="Baker S."/>
            <person name="Barry K."/>
            <person name="Bills G."/>
            <person name="Bluhm B."/>
            <person name="Cannon C."/>
            <person name="Castanera R."/>
            <person name="Culley D."/>
            <person name="Daum C."/>
            <person name="Ezra D."/>
            <person name="Gonzalez J."/>
            <person name="Henrissat B."/>
            <person name="Kuo A."/>
            <person name="Liang C."/>
            <person name="Lipzen A."/>
            <person name="Lutzoni F."/>
            <person name="Magnuson J."/>
            <person name="Mondo S."/>
            <person name="Nolan M."/>
            <person name="Ohm R."/>
            <person name="Pangilinan J."/>
            <person name="Park H.-J."/>
            <person name="Ramirez L."/>
            <person name="Alfaro M."/>
            <person name="Sun H."/>
            <person name="Tritt A."/>
            <person name="Yoshinaga Y."/>
            <person name="Zwiers L.-H."/>
            <person name="Turgeon B."/>
            <person name="Goodwin S."/>
            <person name="Spatafora J."/>
            <person name="Crous P."/>
            <person name="Grigoriev I."/>
        </authorList>
    </citation>
    <scope>NUCLEOTIDE SEQUENCE</scope>
    <source>
        <strain evidence="2">ATCC 16933</strain>
    </source>
</reference>
<evidence type="ECO:0008006" key="4">
    <source>
        <dbReference type="Google" id="ProtNLM"/>
    </source>
</evidence>
<sequence>MFGGRHPADRYRFRSHRARSVVLTGPEMVEIRAAQRTFEDHVTHILTIQGAYMRTSISLFSFSLIILKIFTAEFYPIGALFAAYASGVMLVSAYRRHQGNTQFFAEVGEDGVERRKFRTSGNVVAGLTLLSVCAFAALLVLTFRLGE</sequence>
<protein>
    <recommendedName>
        <fullName evidence="4">DUF202 domain-containing protein</fullName>
    </recommendedName>
</protein>
<organism evidence="2 3">
    <name type="scientific">Lineolata rhizophorae</name>
    <dbReference type="NCBI Taxonomy" id="578093"/>
    <lineage>
        <taxon>Eukaryota</taxon>
        <taxon>Fungi</taxon>
        <taxon>Dikarya</taxon>
        <taxon>Ascomycota</taxon>
        <taxon>Pezizomycotina</taxon>
        <taxon>Dothideomycetes</taxon>
        <taxon>Dothideomycetes incertae sedis</taxon>
        <taxon>Lineolatales</taxon>
        <taxon>Lineolataceae</taxon>
        <taxon>Lineolata</taxon>
    </lineage>
</organism>
<feature type="transmembrane region" description="Helical" evidence="1">
    <location>
        <begin position="76"/>
        <end position="94"/>
    </location>
</feature>
<dbReference type="EMBL" id="MU001691">
    <property type="protein sequence ID" value="KAF2454448.1"/>
    <property type="molecule type" value="Genomic_DNA"/>
</dbReference>
<evidence type="ECO:0000313" key="2">
    <source>
        <dbReference type="EMBL" id="KAF2454448.1"/>
    </source>
</evidence>
<name>A0A6A6NSA8_9PEZI</name>
<evidence type="ECO:0000256" key="1">
    <source>
        <dbReference type="SAM" id="Phobius"/>
    </source>
</evidence>
<dbReference type="OrthoDB" id="2555434at2759"/>
<proteinExistence type="predicted"/>
<accession>A0A6A6NSA8</accession>
<keyword evidence="1" id="KW-0812">Transmembrane</keyword>
<feature type="transmembrane region" description="Helical" evidence="1">
    <location>
        <begin position="123"/>
        <end position="143"/>
    </location>
</feature>
<gene>
    <name evidence="2" type="ORF">BDY21DRAFT_381436</name>
</gene>
<keyword evidence="1" id="KW-1133">Transmembrane helix</keyword>
<dbReference type="Proteomes" id="UP000799766">
    <property type="component" value="Unassembled WGS sequence"/>
</dbReference>